<proteinExistence type="predicted"/>
<evidence type="ECO:0000313" key="2">
    <source>
        <dbReference type="EMBL" id="SEC78041.1"/>
    </source>
</evidence>
<evidence type="ECO:0000259" key="1">
    <source>
        <dbReference type="Pfam" id="PF23296"/>
    </source>
</evidence>
<evidence type="ECO:0000313" key="3">
    <source>
        <dbReference type="Proteomes" id="UP000242849"/>
    </source>
</evidence>
<dbReference type="Proteomes" id="UP000242849">
    <property type="component" value="Unassembled WGS sequence"/>
</dbReference>
<dbReference type="EMBL" id="FNSC01000001">
    <property type="protein sequence ID" value="SEC78041.1"/>
    <property type="molecule type" value="Genomic_DNA"/>
</dbReference>
<name>A0A1H4VC25_PSEAG</name>
<organism evidence="2 3">
    <name type="scientific">Pseudomonas anguilliseptica</name>
    <dbReference type="NCBI Taxonomy" id="53406"/>
    <lineage>
        <taxon>Bacteria</taxon>
        <taxon>Pseudomonadati</taxon>
        <taxon>Pseudomonadota</taxon>
        <taxon>Gammaproteobacteria</taxon>
        <taxon>Pseudomonadales</taxon>
        <taxon>Pseudomonadaceae</taxon>
        <taxon>Pseudomonas</taxon>
    </lineage>
</organism>
<dbReference type="Pfam" id="PF23296">
    <property type="entry name" value="DUF7079"/>
    <property type="match status" value="1"/>
</dbReference>
<feature type="domain" description="DUF7079" evidence="1">
    <location>
        <begin position="1"/>
        <end position="100"/>
    </location>
</feature>
<keyword evidence="3" id="KW-1185">Reference proteome</keyword>
<sequence>MLSDLWLDTELDQRWLAGIADVLRRSGLSRAQLEAVLLYEVAPVVWLNHWNFTGVWGCFDSQWLLAGCRRNQQRGRWHRYKCRLLRWPMTYGCQSEWQQILGYLAEPPAGGTT</sequence>
<accession>A0A1H4VC25</accession>
<protein>
    <recommendedName>
        <fullName evidence="1">DUF7079 domain-containing protein</fullName>
    </recommendedName>
</protein>
<dbReference type="InterPro" id="IPR055507">
    <property type="entry name" value="DUF7079"/>
</dbReference>
<gene>
    <name evidence="2" type="ORF">SAMN05421553_1435</name>
</gene>
<dbReference type="STRING" id="53406.SAMN05421553_1435"/>
<dbReference type="AlphaFoldDB" id="A0A1H4VC25"/>
<reference evidence="3" key="1">
    <citation type="submission" date="2016-10" db="EMBL/GenBank/DDBJ databases">
        <authorList>
            <person name="Varghese N."/>
            <person name="Submissions S."/>
        </authorList>
    </citation>
    <scope>NUCLEOTIDE SEQUENCE [LARGE SCALE GENOMIC DNA]</scope>
    <source>
        <strain evidence="3">DSM 12111</strain>
    </source>
</reference>